<dbReference type="PANTHER" id="PTHR30255:SF3">
    <property type="entry name" value="SINGLE-STRANDED-DNA-SPECIFIC EXONUCLEASE RECJ"/>
    <property type="match status" value="1"/>
</dbReference>
<dbReference type="RefSeq" id="WP_257742165.1">
    <property type="nucleotide sequence ID" value="NZ_CP096115.1"/>
</dbReference>
<dbReference type="InterPro" id="IPR038763">
    <property type="entry name" value="DHH_sf"/>
</dbReference>
<dbReference type="GO" id="GO:0003676">
    <property type="term" value="F:nucleic acid binding"/>
    <property type="evidence" value="ECO:0007669"/>
    <property type="project" value="InterPro"/>
</dbReference>
<reference evidence="4" key="1">
    <citation type="submission" date="2022-04" db="EMBL/GenBank/DDBJ databases">
        <title>Complete genome of Methanoplanus endosymbiosus DSM 3599.</title>
        <authorList>
            <person name="Chen S.-C."/>
            <person name="You Y.-T."/>
            <person name="Zhou Y.-Z."/>
            <person name="Lai M.-C."/>
        </authorList>
    </citation>
    <scope>NUCLEOTIDE SEQUENCE</scope>
    <source>
        <strain evidence="4">DSM 3599</strain>
    </source>
</reference>
<dbReference type="SUPFAM" id="SSF64182">
    <property type="entry name" value="DHH phosphoesterases"/>
    <property type="match status" value="1"/>
</dbReference>
<dbReference type="KEGG" id="mend:L6E24_11695"/>
<sequence length="466" mass="52158">MGLYRDAQEAAEKIKEAESATIISHIDADGIASEAVMRQAISREAIDVKSVFVRQLEPLTMKHVPEDDSLKVFIDLGAGQQNLLEERGLSEDEVIIIDHHISQDVDTSYFQVNGLNYGYEKLSAAGLGYFVAKKMDDNNTDLAKIAVVGNVGDMMAREHCGLIGPARDIVEDGVMRGNIIVKENELNCYGISTRPLHFCLSYSDDPYIPGITNNAREAENLLRYDAGIDIKKRNGKWVVWEDLNPEEKRSIISRLALRLYDAGEPTDRLMAEHYIFPDEFRYSPLRNASEFATMLNACGRWVKPKTGSAVCCGDRGEAYRESEYMLRHHRKIIREMMEYIIDNGVTELSHLQYLHVGDKFPDTIVGIGAGMALSKLNWRLPIMILCYLRDENEDGKDYDDVVKVSMRTNDRMVREGVDLQAALQIASEEVGGGGGGHKIAAGAYIPRSAEGEFAENVNRILREQSS</sequence>
<protein>
    <submittedName>
        <fullName evidence="4">DHH family phosphoesterase</fullName>
    </submittedName>
</protein>
<organism evidence="4 5">
    <name type="scientific">Methanoplanus endosymbiosus</name>
    <dbReference type="NCBI Taxonomy" id="33865"/>
    <lineage>
        <taxon>Archaea</taxon>
        <taxon>Methanobacteriati</taxon>
        <taxon>Methanobacteriota</taxon>
        <taxon>Stenosarchaea group</taxon>
        <taxon>Methanomicrobia</taxon>
        <taxon>Methanomicrobiales</taxon>
        <taxon>Methanomicrobiaceae</taxon>
        <taxon>Methanoplanus</taxon>
    </lineage>
</organism>
<dbReference type="InterPro" id="IPR048515">
    <property type="entry name" value="DHH_CID"/>
</dbReference>
<name>A0A9E7PKV3_9EURY</name>
<evidence type="ECO:0000313" key="5">
    <source>
        <dbReference type="Proteomes" id="UP001060368"/>
    </source>
</evidence>
<dbReference type="GO" id="GO:0004527">
    <property type="term" value="F:exonuclease activity"/>
    <property type="evidence" value="ECO:0007669"/>
    <property type="project" value="UniProtKB-KW"/>
</dbReference>
<dbReference type="InterPro" id="IPR003156">
    <property type="entry name" value="DHHA1_dom"/>
</dbReference>
<feature type="domain" description="DHH-CID" evidence="3">
    <location>
        <begin position="189"/>
        <end position="268"/>
    </location>
</feature>
<dbReference type="Pfam" id="PF01368">
    <property type="entry name" value="DHH"/>
    <property type="match status" value="1"/>
</dbReference>
<dbReference type="InterPro" id="IPR051673">
    <property type="entry name" value="SSDNA_exonuclease_RecJ"/>
</dbReference>
<evidence type="ECO:0000259" key="1">
    <source>
        <dbReference type="Pfam" id="PF01368"/>
    </source>
</evidence>
<gene>
    <name evidence="4" type="ORF">L6E24_11695</name>
</gene>
<dbReference type="AlphaFoldDB" id="A0A9E7PKV3"/>
<dbReference type="Proteomes" id="UP001060368">
    <property type="component" value="Chromosome"/>
</dbReference>
<dbReference type="Gene3D" id="3.90.1640.30">
    <property type="match status" value="1"/>
</dbReference>
<dbReference type="Gene3D" id="3.10.310.30">
    <property type="match status" value="1"/>
</dbReference>
<accession>A0A9E7PKV3</accession>
<dbReference type="Pfam" id="PF21763">
    <property type="entry name" value="DHH_CID"/>
    <property type="match status" value="1"/>
</dbReference>
<feature type="domain" description="DHHA1" evidence="2">
    <location>
        <begin position="391"/>
        <end position="462"/>
    </location>
</feature>
<dbReference type="GeneID" id="74308374"/>
<evidence type="ECO:0000259" key="3">
    <source>
        <dbReference type="Pfam" id="PF21763"/>
    </source>
</evidence>
<evidence type="ECO:0000313" key="4">
    <source>
        <dbReference type="EMBL" id="UUX92014.1"/>
    </source>
</evidence>
<proteinExistence type="predicted"/>
<dbReference type="PANTHER" id="PTHR30255">
    <property type="entry name" value="SINGLE-STRANDED-DNA-SPECIFIC EXONUCLEASE RECJ"/>
    <property type="match status" value="1"/>
</dbReference>
<keyword evidence="5" id="KW-1185">Reference proteome</keyword>
<dbReference type="Pfam" id="PF02272">
    <property type="entry name" value="DHHA1"/>
    <property type="match status" value="1"/>
</dbReference>
<evidence type="ECO:0000259" key="2">
    <source>
        <dbReference type="Pfam" id="PF02272"/>
    </source>
</evidence>
<feature type="domain" description="DDH" evidence="1">
    <location>
        <begin position="21"/>
        <end position="145"/>
    </location>
</feature>
<dbReference type="EMBL" id="CP096115">
    <property type="protein sequence ID" value="UUX92014.1"/>
    <property type="molecule type" value="Genomic_DNA"/>
</dbReference>
<dbReference type="InterPro" id="IPR001667">
    <property type="entry name" value="DDH_dom"/>
</dbReference>